<comment type="caution">
    <text evidence="2">The sequence shown here is derived from an EMBL/GenBank/DDBJ whole genome shotgun (WGS) entry which is preliminary data.</text>
</comment>
<dbReference type="Proteomes" id="UP000615326">
    <property type="component" value="Unassembled WGS sequence"/>
</dbReference>
<dbReference type="GO" id="GO:0032259">
    <property type="term" value="P:methylation"/>
    <property type="evidence" value="ECO:0007669"/>
    <property type="project" value="UniProtKB-KW"/>
</dbReference>
<dbReference type="InterPro" id="IPR029063">
    <property type="entry name" value="SAM-dependent_MTases_sf"/>
</dbReference>
<keyword evidence="2" id="KW-0808">Transferase</keyword>
<evidence type="ECO:0000259" key="1">
    <source>
        <dbReference type="Pfam" id="PF08241"/>
    </source>
</evidence>
<sequence length="216" mass="25106">MMSKITPSSPYRESRFRIIMALVDEIVSQHGFCRIIDLGGTPTYWETAPAFAQRADMSVLIVNREYFTSDDPRITCIVGDATDMSSYSKNEFDLVHSNSVIEHVGSQENMAKMAEEVMRLAPVYYVQAPNYWFPYEFHTRMIGFHWLPKRLRLTLMMYRSCGHYPRARSRAEAQQYVADANSVTYRQMRRLFPDAAITGEKFLGLNKSWMVVNRSR</sequence>
<feature type="domain" description="Methyltransferase type 11" evidence="1">
    <location>
        <begin position="68"/>
        <end position="120"/>
    </location>
</feature>
<gene>
    <name evidence="2" type="ORF">GOB84_00815</name>
</gene>
<dbReference type="InterPro" id="IPR013216">
    <property type="entry name" value="Methyltransf_11"/>
</dbReference>
<dbReference type="SUPFAM" id="SSF53335">
    <property type="entry name" value="S-adenosyl-L-methionine-dependent methyltransferases"/>
    <property type="match status" value="1"/>
</dbReference>
<dbReference type="Pfam" id="PF08241">
    <property type="entry name" value="Methyltransf_11"/>
    <property type="match status" value="1"/>
</dbReference>
<protein>
    <submittedName>
        <fullName evidence="2">Methyltransferase domain-containing protein</fullName>
    </submittedName>
</protein>
<reference evidence="2 3" key="1">
    <citation type="journal article" date="2020" name="Int. J. Syst. Evol. Microbiol.">
        <title>Novel acetic acid bacteria from cider fermentations: Acetobacter conturbans sp. nov. and Acetobacter fallax sp. nov.</title>
        <authorList>
            <person name="Sombolestani A.S."/>
            <person name="Cleenwerck I."/>
            <person name="Cnockaert M."/>
            <person name="Borremans W."/>
            <person name="Wieme A.D."/>
            <person name="De Vuyst L."/>
            <person name="Vandamme P."/>
        </authorList>
    </citation>
    <scope>NUCLEOTIDE SEQUENCE [LARGE SCALE GENOMIC DNA]</scope>
    <source>
        <strain evidence="2 3">LMG 1637</strain>
    </source>
</reference>
<accession>A0ABX0K5J9</accession>
<dbReference type="GO" id="GO:0008168">
    <property type="term" value="F:methyltransferase activity"/>
    <property type="evidence" value="ECO:0007669"/>
    <property type="project" value="UniProtKB-KW"/>
</dbReference>
<keyword evidence="2" id="KW-0489">Methyltransferase</keyword>
<keyword evidence="3" id="KW-1185">Reference proteome</keyword>
<evidence type="ECO:0000313" key="2">
    <source>
        <dbReference type="EMBL" id="NHO31118.1"/>
    </source>
</evidence>
<organism evidence="2 3">
    <name type="scientific">Acetobacter fallax</name>
    <dbReference type="NCBI Taxonomy" id="1737473"/>
    <lineage>
        <taxon>Bacteria</taxon>
        <taxon>Pseudomonadati</taxon>
        <taxon>Pseudomonadota</taxon>
        <taxon>Alphaproteobacteria</taxon>
        <taxon>Acetobacterales</taxon>
        <taxon>Acetobacteraceae</taxon>
        <taxon>Acetobacter</taxon>
    </lineage>
</organism>
<name>A0ABX0K5J9_9PROT</name>
<proteinExistence type="predicted"/>
<dbReference type="EMBL" id="WOSW01000001">
    <property type="protein sequence ID" value="NHO31118.1"/>
    <property type="molecule type" value="Genomic_DNA"/>
</dbReference>
<evidence type="ECO:0000313" key="3">
    <source>
        <dbReference type="Proteomes" id="UP000615326"/>
    </source>
</evidence>
<dbReference type="Gene3D" id="3.40.50.150">
    <property type="entry name" value="Vaccinia Virus protein VP39"/>
    <property type="match status" value="1"/>
</dbReference>